<dbReference type="Pfam" id="PF03719">
    <property type="entry name" value="Ribosomal_S5_C"/>
    <property type="match status" value="1"/>
</dbReference>
<dbReference type="GO" id="GO:0005737">
    <property type="term" value="C:cytoplasm"/>
    <property type="evidence" value="ECO:0007669"/>
    <property type="project" value="UniProtKB-ARBA"/>
</dbReference>
<dbReference type="Gene3D" id="3.30.160.20">
    <property type="match status" value="1"/>
</dbReference>
<comment type="caution">
    <text evidence="11">The sequence shown here is derived from an EMBL/GenBank/DDBJ whole genome shotgun (WGS) entry which is preliminary data.</text>
</comment>
<reference evidence="12" key="1">
    <citation type="submission" date="2017-09" db="EMBL/GenBank/DDBJ databases">
        <title>Depth-based differentiation of microbial function through sediment-hosted aquifers and enrichment of novel symbionts in the deep terrestrial subsurface.</title>
        <authorList>
            <person name="Probst A.J."/>
            <person name="Ladd B."/>
            <person name="Jarett J.K."/>
            <person name="Geller-Mcgrath D.E."/>
            <person name="Sieber C.M.K."/>
            <person name="Emerson J.B."/>
            <person name="Anantharaman K."/>
            <person name="Thomas B.C."/>
            <person name="Malmstrom R."/>
            <person name="Stieglmeier M."/>
            <person name="Klingl A."/>
            <person name="Woyke T."/>
            <person name="Ryan C.M."/>
            <person name="Banfield J.F."/>
        </authorList>
    </citation>
    <scope>NUCLEOTIDE SEQUENCE [LARGE SCALE GENOMIC DNA]</scope>
</reference>
<keyword evidence="5 7" id="KW-0687">Ribonucleoprotein</keyword>
<dbReference type="GO" id="GO:0019843">
    <property type="term" value="F:rRNA binding"/>
    <property type="evidence" value="ECO:0007669"/>
    <property type="project" value="UniProtKB-UniRule"/>
</dbReference>
<dbReference type="PROSITE" id="PS00585">
    <property type="entry name" value="RIBOSOMAL_S5"/>
    <property type="match status" value="1"/>
</dbReference>
<dbReference type="SUPFAM" id="SSF54768">
    <property type="entry name" value="dsRNA-binding domain-like"/>
    <property type="match status" value="1"/>
</dbReference>
<keyword evidence="3 7" id="KW-0694">RNA-binding</keyword>
<feature type="domain" description="S5 DRBM" evidence="10">
    <location>
        <begin position="13"/>
        <end position="76"/>
    </location>
</feature>
<accession>A0A2H0VDJ1</accession>
<dbReference type="PROSITE" id="PS50881">
    <property type="entry name" value="S5_DSRBD"/>
    <property type="match status" value="1"/>
</dbReference>
<proteinExistence type="inferred from homology"/>
<dbReference type="NCBIfam" id="TIGR01021">
    <property type="entry name" value="rpsE_bact"/>
    <property type="match status" value="1"/>
</dbReference>
<dbReference type="SUPFAM" id="SSF54211">
    <property type="entry name" value="Ribosomal protein S5 domain 2-like"/>
    <property type="match status" value="1"/>
</dbReference>
<protein>
    <recommendedName>
        <fullName evidence="6 7">Small ribosomal subunit protein uS5</fullName>
    </recommendedName>
</protein>
<dbReference type="Proteomes" id="UP000230557">
    <property type="component" value="Unassembled WGS sequence"/>
</dbReference>
<organism evidence="11 12">
    <name type="scientific">Candidatus Doudnabacteria bacterium CG10_big_fil_rev_8_21_14_0_10_41_10</name>
    <dbReference type="NCBI Taxonomy" id="1974551"/>
    <lineage>
        <taxon>Bacteria</taxon>
        <taxon>Candidatus Doudnaibacteriota</taxon>
    </lineage>
</organism>
<dbReference type="Pfam" id="PF00333">
    <property type="entry name" value="Ribosomal_S5"/>
    <property type="match status" value="1"/>
</dbReference>
<dbReference type="FunFam" id="3.30.230.10:FF:000002">
    <property type="entry name" value="30S ribosomal protein S5"/>
    <property type="match status" value="1"/>
</dbReference>
<dbReference type="PANTHER" id="PTHR48277">
    <property type="entry name" value="MITOCHONDRIAL RIBOSOMAL PROTEIN S5"/>
    <property type="match status" value="1"/>
</dbReference>
<evidence type="ECO:0000256" key="1">
    <source>
        <dbReference type="ARBA" id="ARBA00008945"/>
    </source>
</evidence>
<evidence type="ECO:0000256" key="2">
    <source>
        <dbReference type="ARBA" id="ARBA00022730"/>
    </source>
</evidence>
<dbReference type="GO" id="GO:0006412">
    <property type="term" value="P:translation"/>
    <property type="evidence" value="ECO:0007669"/>
    <property type="project" value="UniProtKB-UniRule"/>
</dbReference>
<comment type="function">
    <text evidence="7">Located at the back of the 30S subunit body where it stabilizes the conformation of the head with respect to the body.</text>
</comment>
<evidence type="ECO:0000256" key="7">
    <source>
        <dbReference type="HAMAP-Rule" id="MF_01307"/>
    </source>
</evidence>
<dbReference type="InterPro" id="IPR000851">
    <property type="entry name" value="Ribosomal_uS5"/>
</dbReference>
<evidence type="ECO:0000313" key="11">
    <source>
        <dbReference type="EMBL" id="PIR97143.1"/>
    </source>
</evidence>
<dbReference type="GO" id="GO:0015935">
    <property type="term" value="C:small ribosomal subunit"/>
    <property type="evidence" value="ECO:0007669"/>
    <property type="project" value="InterPro"/>
</dbReference>
<evidence type="ECO:0000256" key="4">
    <source>
        <dbReference type="ARBA" id="ARBA00022980"/>
    </source>
</evidence>
<evidence type="ECO:0000256" key="8">
    <source>
        <dbReference type="RuleBase" id="RU003823"/>
    </source>
</evidence>
<sequence length="169" mass="18071">MRKGNTRSRDSEFEQKVVEISRVTRVVAGGKRMRFRALVVIGDKKGRVGMSLKKGADVSEAVKKASGDAKKELISVPMVRGTIPHQIKAKYKASVVMLKPAPPGTGVIAGGPIRPVVEVAGISNIVCKMMGSASKINNVKATLKALAGLRQPKAGRGERKSDNKIVEKK</sequence>
<comment type="domain">
    <text evidence="7">The N-terminal domain interacts with the head of the 30S subunit; the C-terminal domain interacts with the body and contacts protein S4. The interaction surface between S4 and S5 is involved in control of translational fidelity.</text>
</comment>
<dbReference type="InterPro" id="IPR013810">
    <property type="entry name" value="Ribosomal_uS5_N"/>
</dbReference>
<comment type="function">
    <text evidence="7">With S4 and S12 plays an important role in translational accuracy.</text>
</comment>
<keyword evidence="4 7" id="KW-0689">Ribosomal protein</keyword>
<dbReference type="InterPro" id="IPR018192">
    <property type="entry name" value="Ribosomal_uS5_N_CS"/>
</dbReference>
<comment type="subunit">
    <text evidence="7">Part of the 30S ribosomal subunit. Contacts proteins S4 and S8.</text>
</comment>
<dbReference type="AlphaFoldDB" id="A0A2H0VDJ1"/>
<evidence type="ECO:0000313" key="12">
    <source>
        <dbReference type="Proteomes" id="UP000230557"/>
    </source>
</evidence>
<dbReference type="InterPro" id="IPR014721">
    <property type="entry name" value="Ribsml_uS5_D2-typ_fold_subgr"/>
</dbReference>
<feature type="region of interest" description="Disordered" evidence="9">
    <location>
        <begin position="150"/>
        <end position="169"/>
    </location>
</feature>
<evidence type="ECO:0000256" key="9">
    <source>
        <dbReference type="SAM" id="MobiDB-lite"/>
    </source>
</evidence>
<dbReference type="Gene3D" id="3.30.230.10">
    <property type="match status" value="1"/>
</dbReference>
<dbReference type="InterPro" id="IPR005712">
    <property type="entry name" value="Ribosomal_uS5_bac-type"/>
</dbReference>
<dbReference type="PANTHER" id="PTHR48277:SF1">
    <property type="entry name" value="MITOCHONDRIAL RIBOSOMAL PROTEIN S5"/>
    <property type="match status" value="1"/>
</dbReference>
<dbReference type="InterPro" id="IPR020568">
    <property type="entry name" value="Ribosomal_Su5_D2-typ_SF"/>
</dbReference>
<evidence type="ECO:0000256" key="3">
    <source>
        <dbReference type="ARBA" id="ARBA00022884"/>
    </source>
</evidence>
<dbReference type="GO" id="GO:0003735">
    <property type="term" value="F:structural constituent of ribosome"/>
    <property type="evidence" value="ECO:0007669"/>
    <property type="project" value="UniProtKB-UniRule"/>
</dbReference>
<comment type="similarity">
    <text evidence="1 7 8">Belongs to the universal ribosomal protein uS5 family.</text>
</comment>
<name>A0A2H0VDJ1_9BACT</name>
<dbReference type="HAMAP" id="MF_01307_B">
    <property type="entry name" value="Ribosomal_uS5_B"/>
    <property type="match status" value="1"/>
</dbReference>
<evidence type="ECO:0000256" key="6">
    <source>
        <dbReference type="ARBA" id="ARBA00035255"/>
    </source>
</evidence>
<evidence type="ECO:0000259" key="10">
    <source>
        <dbReference type="PROSITE" id="PS50881"/>
    </source>
</evidence>
<keyword evidence="2 7" id="KW-0699">rRNA-binding</keyword>
<dbReference type="EMBL" id="PFAJ01000042">
    <property type="protein sequence ID" value="PIR97143.1"/>
    <property type="molecule type" value="Genomic_DNA"/>
</dbReference>
<gene>
    <name evidence="7" type="primary">rpsE</name>
    <name evidence="11" type="ORF">COT91_02925</name>
</gene>
<feature type="compositionally biased region" description="Basic and acidic residues" evidence="9">
    <location>
        <begin position="155"/>
        <end position="169"/>
    </location>
</feature>
<dbReference type="InterPro" id="IPR005324">
    <property type="entry name" value="Ribosomal_uS5_C"/>
</dbReference>
<evidence type="ECO:0000256" key="5">
    <source>
        <dbReference type="ARBA" id="ARBA00023274"/>
    </source>
</evidence>